<accession>A0ABS6XNB6</accession>
<evidence type="ECO:0000313" key="3">
    <source>
        <dbReference type="EMBL" id="MBW4331641.1"/>
    </source>
</evidence>
<comment type="caution">
    <text evidence="3">The sequence shown here is derived from an EMBL/GenBank/DDBJ whole genome shotgun (WGS) entry which is preliminary data.</text>
</comment>
<gene>
    <name evidence="3" type="ORF">KY084_12250</name>
</gene>
<comment type="similarity">
    <text evidence="2">Belongs to the DapA family.</text>
</comment>
<protein>
    <submittedName>
        <fullName evidence="3">Dihydrodipicolinate synthase family protein</fullName>
    </submittedName>
</protein>
<keyword evidence="1 2" id="KW-0456">Lyase</keyword>
<sequence>MNAPKTLWKGVYPAATTQFAADDSIDLDATQRMQSALIDDGVDGLILLGTCGENNSLKPEEKRRVLSGSVEALKDRAPLVAGVSEFTTEAAIAYARDAEKIGVDALMVLPAMVYVPKPEELQAHFRAVAQATSLPIMLYNNPPAYRVDIDFDTLAALEDVENIVAIKESAPDPRRFTDVINRFGDRYTVMAGLDDIALEGLMLGASGWVSGLTSAFPQESVRLVAAADAGDWEEARRIYRWFMPLLHLDAEHDLVQSIKLAETIMGRGSERVRMPRMPLTGERREAVTRMVEQCRATQPGKLAREAI</sequence>
<dbReference type="Proteomes" id="UP001197214">
    <property type="component" value="Unassembled WGS sequence"/>
</dbReference>
<organism evidence="3 4">
    <name type="scientific">Stakelama flava</name>
    <dbReference type="NCBI Taxonomy" id="2860338"/>
    <lineage>
        <taxon>Bacteria</taxon>
        <taxon>Pseudomonadati</taxon>
        <taxon>Pseudomonadota</taxon>
        <taxon>Alphaproteobacteria</taxon>
        <taxon>Sphingomonadales</taxon>
        <taxon>Sphingomonadaceae</taxon>
        <taxon>Stakelama</taxon>
    </lineage>
</organism>
<dbReference type="RefSeq" id="WP_219238759.1">
    <property type="nucleotide sequence ID" value="NZ_JAHWZX010000011.1"/>
</dbReference>
<dbReference type="InterPro" id="IPR002220">
    <property type="entry name" value="DapA-like"/>
</dbReference>
<proteinExistence type="inferred from homology"/>
<evidence type="ECO:0000256" key="1">
    <source>
        <dbReference type="ARBA" id="ARBA00023239"/>
    </source>
</evidence>
<evidence type="ECO:0000256" key="2">
    <source>
        <dbReference type="PIRNR" id="PIRNR001365"/>
    </source>
</evidence>
<dbReference type="PANTHER" id="PTHR12128:SF72">
    <property type="entry name" value="DIHYDRODIPICOLINATE SYNTHASE"/>
    <property type="match status" value="1"/>
</dbReference>
<dbReference type="Pfam" id="PF00701">
    <property type="entry name" value="DHDPS"/>
    <property type="match status" value="1"/>
</dbReference>
<dbReference type="CDD" id="cd00408">
    <property type="entry name" value="DHDPS-like"/>
    <property type="match status" value="1"/>
</dbReference>
<evidence type="ECO:0000313" key="4">
    <source>
        <dbReference type="Proteomes" id="UP001197214"/>
    </source>
</evidence>
<reference evidence="3 4" key="1">
    <citation type="submission" date="2021-07" db="EMBL/GenBank/DDBJ databases">
        <title>Stakelama flava sp. nov., a novel endophytic bacterium isolated from branch of Kandelia candel.</title>
        <authorList>
            <person name="Tuo L."/>
        </authorList>
    </citation>
    <scope>NUCLEOTIDE SEQUENCE [LARGE SCALE GENOMIC DNA]</scope>
    <source>
        <strain evidence="3 4">CBK3Z-3</strain>
    </source>
</reference>
<name>A0ABS6XNB6_9SPHN</name>
<keyword evidence="4" id="KW-1185">Reference proteome</keyword>
<dbReference type="EMBL" id="JAHWZX010000011">
    <property type="protein sequence ID" value="MBW4331641.1"/>
    <property type="molecule type" value="Genomic_DNA"/>
</dbReference>
<dbReference type="PANTHER" id="PTHR12128">
    <property type="entry name" value="DIHYDRODIPICOLINATE SYNTHASE"/>
    <property type="match status" value="1"/>
</dbReference>
<dbReference type="PIRSF" id="PIRSF001365">
    <property type="entry name" value="DHDPS"/>
    <property type="match status" value="1"/>
</dbReference>
<dbReference type="SMART" id="SM01130">
    <property type="entry name" value="DHDPS"/>
    <property type="match status" value="1"/>
</dbReference>